<feature type="region of interest" description="Disordered" evidence="2">
    <location>
        <begin position="338"/>
        <end position="357"/>
    </location>
</feature>
<dbReference type="SMART" id="SM00248">
    <property type="entry name" value="ANK"/>
    <property type="match status" value="4"/>
</dbReference>
<reference evidence="3" key="7">
    <citation type="journal article" date="2005" name="Science">
        <title>The Transcriptional Landscape of the Mammalian Genome.</title>
        <authorList>
            <consortium name="The FANTOM Consortium"/>
            <consortium name="Riken Genome Exploration Research Group and Genome Science Group (Genome Network Project Core Group)"/>
        </authorList>
    </citation>
    <scope>NUCLEOTIDE SEQUENCE</scope>
    <source>
        <strain evidence="3">C57BL/6J</strain>
        <tissue evidence="3">Whole body</tissue>
    </source>
</reference>
<dbReference type="PeptideAtlas" id="Q3V260"/>
<dbReference type="FunFam" id="1.25.40.20:FF:000160">
    <property type="entry name" value="KN motif and ankyrin repeat domain-containing protein 3"/>
    <property type="match status" value="1"/>
</dbReference>
<dbReference type="PROSITE" id="PS50088">
    <property type="entry name" value="ANK_REPEAT"/>
    <property type="match status" value="3"/>
</dbReference>
<dbReference type="InterPro" id="IPR036770">
    <property type="entry name" value="Ankyrin_rpt-contain_sf"/>
</dbReference>
<feature type="repeat" description="ANK" evidence="1">
    <location>
        <begin position="172"/>
        <end position="197"/>
    </location>
</feature>
<organism evidence="3">
    <name type="scientific">Mus musculus</name>
    <name type="common">Mouse</name>
    <dbReference type="NCBI Taxonomy" id="10090"/>
    <lineage>
        <taxon>Eukaryota</taxon>
        <taxon>Metazoa</taxon>
        <taxon>Chordata</taxon>
        <taxon>Craniata</taxon>
        <taxon>Vertebrata</taxon>
        <taxon>Euteleostomi</taxon>
        <taxon>Mammalia</taxon>
        <taxon>Eutheria</taxon>
        <taxon>Euarchontoglires</taxon>
        <taxon>Glires</taxon>
        <taxon>Rodentia</taxon>
        <taxon>Myomorpha</taxon>
        <taxon>Muroidea</taxon>
        <taxon>Muridae</taxon>
        <taxon>Murinae</taxon>
        <taxon>Mus</taxon>
        <taxon>Mus</taxon>
    </lineage>
</organism>
<feature type="compositionally biased region" description="Basic and acidic residues" evidence="2">
    <location>
        <begin position="71"/>
        <end position="80"/>
    </location>
</feature>
<feature type="compositionally biased region" description="Polar residues" evidence="2">
    <location>
        <begin position="338"/>
        <end position="349"/>
    </location>
</feature>
<accession>Q3V260</accession>
<dbReference type="EMBL" id="AK132011">
    <property type="protein sequence ID" value="BAE20938.1"/>
    <property type="molecule type" value="mRNA"/>
</dbReference>
<evidence type="ECO:0000256" key="1">
    <source>
        <dbReference type="PROSITE-ProRule" id="PRU00023"/>
    </source>
</evidence>
<dbReference type="Gene3D" id="1.25.40.20">
    <property type="entry name" value="Ankyrin repeat-containing domain"/>
    <property type="match status" value="1"/>
</dbReference>
<dbReference type="AlphaFoldDB" id="Q3V260"/>
<feature type="repeat" description="ANK" evidence="1">
    <location>
        <begin position="278"/>
        <end position="311"/>
    </location>
</feature>
<dbReference type="InterPro" id="IPR047184">
    <property type="entry name" value="KANK1-4"/>
</dbReference>
<dbReference type="SUPFAM" id="SSF48403">
    <property type="entry name" value="Ankyrin repeat"/>
    <property type="match status" value="1"/>
</dbReference>
<proteinExistence type="evidence at transcript level"/>
<reference evidence="3" key="5">
    <citation type="journal article" date="2002" name="Nature">
        <title>Analysis of the mouse transcriptome based on functional annotation of 60,770 full-length cDNAs.</title>
        <authorList>
            <consortium name="The FANTOM Consortium and the RIKEN Genome Exploration Research Group Phase I and II Team"/>
        </authorList>
    </citation>
    <scope>NUCLEOTIDE SEQUENCE</scope>
    <source>
        <strain evidence="3">C57BL/6J</strain>
        <tissue evidence="3">Whole body</tissue>
    </source>
</reference>
<dbReference type="Pfam" id="PF12796">
    <property type="entry name" value="Ank_2"/>
    <property type="match status" value="2"/>
</dbReference>
<dbReference type="PANTHER" id="PTHR24168">
    <property type="entry name" value="KN MOTIF AND ANKYRIN REPEAT DOMAIN-CONTAINING"/>
    <property type="match status" value="1"/>
</dbReference>
<reference evidence="3" key="4">
    <citation type="journal article" date="2001" name="Nature">
        <title>Functional annotation of a full-length mouse cDNA collection.</title>
        <authorList>
            <consortium name="The RIKEN Genome Exploration Research Group Phase II Team and the FANTOM Consortium"/>
        </authorList>
    </citation>
    <scope>NUCLEOTIDE SEQUENCE</scope>
    <source>
        <strain evidence="3">C57BL/6J</strain>
        <tissue evidence="3">Whole body</tissue>
    </source>
</reference>
<dbReference type="GO" id="GO:0030837">
    <property type="term" value="P:negative regulation of actin filament polymerization"/>
    <property type="evidence" value="ECO:0007669"/>
    <property type="project" value="InterPro"/>
</dbReference>
<feature type="compositionally biased region" description="Low complexity" evidence="2">
    <location>
        <begin position="26"/>
        <end position="36"/>
    </location>
</feature>
<gene>
    <name evidence="4" type="primary">Kank3</name>
    <name evidence="4" type="synonym">Ankrd47</name>
</gene>
<evidence type="ECO:0000313" key="3">
    <source>
        <dbReference type="EMBL" id="BAE20938.1"/>
    </source>
</evidence>
<feature type="compositionally biased region" description="Low complexity" evidence="2">
    <location>
        <begin position="51"/>
        <end position="62"/>
    </location>
</feature>
<protein>
    <submittedName>
        <fullName evidence="3">Uncharacterized protein</fullName>
    </submittedName>
</protein>
<feature type="region of interest" description="Disordered" evidence="2">
    <location>
        <begin position="1"/>
        <end position="80"/>
    </location>
</feature>
<dbReference type="PRINTS" id="PR01415">
    <property type="entry name" value="ANKYRIN"/>
</dbReference>
<reference evidence="3" key="1">
    <citation type="journal article" date="1999" name="Methods Enzymol.">
        <title>High-efficiency full-length cDNA cloning.</title>
        <authorList>
            <person name="Carninci P."/>
            <person name="Hayashizaki Y."/>
        </authorList>
    </citation>
    <scope>NUCLEOTIDE SEQUENCE</scope>
    <source>
        <strain evidence="3">C57BL/6J</strain>
        <tissue evidence="3">Whole body</tissue>
    </source>
</reference>
<reference evidence="3" key="6">
    <citation type="submission" date="2004-03" db="EMBL/GenBank/DDBJ databases">
        <authorList>
            <person name="Arakawa T."/>
            <person name="Carninci P."/>
            <person name="Fukuda S."/>
            <person name="Hashizume W."/>
            <person name="Hayashida K."/>
            <person name="Hori F."/>
            <person name="Iida J."/>
            <person name="Imamura K."/>
            <person name="Imotani K."/>
            <person name="Itoh M."/>
            <person name="Kanagawa S."/>
            <person name="Kawai J."/>
            <person name="Kojima M."/>
            <person name="Konno H."/>
            <person name="Murata M."/>
            <person name="Nakamura M."/>
            <person name="Ninomiya N."/>
            <person name="Nishiyori H."/>
            <person name="Nomura K."/>
            <person name="Ohno M."/>
            <person name="Sakazume N."/>
            <person name="Sano H."/>
            <person name="Sasaki D."/>
            <person name="Shibata K."/>
            <person name="Shiraki T."/>
            <person name="Tagami M."/>
            <person name="Tagami Y."/>
            <person name="Waki K."/>
            <person name="Watahiki A."/>
            <person name="Muramatsu M."/>
            <person name="Hayashizaki Y."/>
        </authorList>
    </citation>
    <scope>NUCLEOTIDE SEQUENCE</scope>
    <source>
        <strain evidence="3">C57BL/6J</strain>
        <tissue evidence="3">Whole body</tissue>
    </source>
</reference>
<dbReference type="PANTHER" id="PTHR24168:SF23">
    <property type="entry name" value="KN MOTIF AND ANKYRIN REPEAT DOMAIN-CONTAINING PROTEIN 3"/>
    <property type="match status" value="1"/>
</dbReference>
<dbReference type="AGR" id="MGI:1098615"/>
<keyword evidence="1" id="KW-0040">ANK repeat</keyword>
<dbReference type="MGI" id="MGI:1098615">
    <property type="gene designation" value="Kank3"/>
</dbReference>
<reference evidence="3" key="3">
    <citation type="journal article" date="2000" name="Genome Res.">
        <title>RIKEN integrated sequence analysis (RISA) system--384-format sequencing pipeline with 384 multicapillary sequencer.</title>
        <authorList>
            <person name="Shibata K."/>
            <person name="Itoh M."/>
            <person name="Aizawa K."/>
            <person name="Nagaoka S."/>
            <person name="Sasaki N."/>
            <person name="Carninci P."/>
            <person name="Konno H."/>
            <person name="Akiyama J."/>
            <person name="Nishi K."/>
            <person name="Kitsunai T."/>
            <person name="Tashiro H."/>
            <person name="Itoh M."/>
            <person name="Sumi N."/>
            <person name="Ishii Y."/>
            <person name="Nakamura S."/>
            <person name="Hazama M."/>
            <person name="Nishine T."/>
            <person name="Harada A."/>
            <person name="Yamamoto R."/>
            <person name="Matsumoto H."/>
            <person name="Sakaguchi S."/>
            <person name="Ikegami T."/>
            <person name="Kashiwagi K."/>
            <person name="Fujiwake S."/>
            <person name="Inoue K."/>
            <person name="Togawa Y."/>
            <person name="Izawa M."/>
            <person name="Ohara E."/>
            <person name="Watahiki M."/>
            <person name="Yoneda Y."/>
            <person name="Ishikawa T."/>
            <person name="Ozawa K."/>
            <person name="Tanaka T."/>
            <person name="Matsuura S."/>
            <person name="Kawai J."/>
            <person name="Okazaki Y."/>
            <person name="Muramatsu M."/>
            <person name="Inoue Y."/>
            <person name="Kira A."/>
            <person name="Hayashizaki Y."/>
        </authorList>
    </citation>
    <scope>NUCLEOTIDE SEQUENCE</scope>
    <source>
        <strain evidence="3">C57BL/6J</strain>
        <tissue evidence="3">Whole body</tissue>
    </source>
</reference>
<reference evidence="3" key="8">
    <citation type="journal article" date="2005" name="Science">
        <title>Antisense Transcription in the Mammalian Transcriptome.</title>
        <authorList>
            <consortium name="RIKEN Genome Exploration Research Group and Genome Science Group (Genome Network Project Core Group) and the FANTOM Consortium"/>
        </authorList>
    </citation>
    <scope>NUCLEOTIDE SEQUENCE</scope>
    <source>
        <strain evidence="3">C57BL/6J</strain>
        <tissue evidence="3">Whole body</tissue>
    </source>
</reference>
<evidence type="ECO:0000313" key="4">
    <source>
        <dbReference type="MGI" id="MGI:1098615"/>
    </source>
</evidence>
<evidence type="ECO:0000256" key="2">
    <source>
        <dbReference type="SAM" id="MobiDB-lite"/>
    </source>
</evidence>
<dbReference type="PROSITE" id="PS50297">
    <property type="entry name" value="ANK_REP_REGION"/>
    <property type="match status" value="2"/>
</dbReference>
<name>Q3V260_MOUSE</name>
<reference evidence="3" key="2">
    <citation type="journal article" date="2000" name="Genome Res.">
        <title>Normalization and subtraction of cap-trapper-selected cDNAs to prepare full-length cDNA libraries for rapid discovery of new genes.</title>
        <authorList>
            <person name="Carninci P."/>
            <person name="Shibata Y."/>
            <person name="Hayatsu N."/>
            <person name="Sugahara Y."/>
            <person name="Shibata K."/>
            <person name="Itoh M."/>
            <person name="Konno H."/>
            <person name="Okazaki Y."/>
            <person name="Muramatsu M."/>
            <person name="Hayashizaki Y."/>
        </authorList>
    </citation>
    <scope>NUCLEOTIDE SEQUENCE</scope>
    <source>
        <strain evidence="3">C57BL/6J</strain>
        <tissue evidence="3">Whole body</tissue>
    </source>
</reference>
<feature type="repeat" description="ANK" evidence="1">
    <location>
        <begin position="245"/>
        <end position="277"/>
    </location>
</feature>
<sequence length="357" mass="37266">MKKKDGIPGAQSSQGPKSLQFVGVLNGEYESSSSEDGNSDDEDGVAEHPRSSSSGSDDSSGGSDAGTPGPHNDKDAGDCELETHPELTAGREGRCELNPRLREACIALNQQLNRPRGVTSRDGNAARLVAQEWFRVSSQKRSQAESVAGVLRGVKSLGPELLAYVVNLADGNGNTALHYSVSHGNLAISSLLLDTGVCDVNHQNRAGYSALMLAALTSVGQEEEDMAVAQRLFSMGDVNAKASQTGQTALMLAISHGHQDMVAALLECGADVNVQDADGATALMCASEYGRLDTVQLLLAQPGCDLTILDNEGTSALAIALEAEQDEVAALLHAHLTSNHQGQSSTGSPTAKECNDK</sequence>
<dbReference type="InterPro" id="IPR002110">
    <property type="entry name" value="Ankyrin_rpt"/>
</dbReference>